<dbReference type="AlphaFoldDB" id="A0A4Y2FY02"/>
<comment type="caution">
    <text evidence="1">The sequence shown here is derived from an EMBL/GenBank/DDBJ whole genome shotgun (WGS) entry which is preliminary data.</text>
</comment>
<keyword evidence="2" id="KW-1185">Reference proteome</keyword>
<proteinExistence type="predicted"/>
<gene>
    <name evidence="1" type="ORF">AVEN_54374_1</name>
</gene>
<evidence type="ECO:0000313" key="2">
    <source>
        <dbReference type="Proteomes" id="UP000499080"/>
    </source>
</evidence>
<dbReference type="Proteomes" id="UP000499080">
    <property type="component" value="Unassembled WGS sequence"/>
</dbReference>
<dbReference type="EMBL" id="BGPR01001096">
    <property type="protein sequence ID" value="GBM45305.1"/>
    <property type="molecule type" value="Genomic_DNA"/>
</dbReference>
<protein>
    <submittedName>
        <fullName evidence="1">Uncharacterized protein</fullName>
    </submittedName>
</protein>
<accession>A0A4Y2FY02</accession>
<sequence length="99" mass="10742">MSRTPAPVTSYVTAVRKLQSTSTLIPPYPLTGTSSGVTGFTTPRYPSVCSPFEFLPFLSFCFFLPSLEGRRGSSPREAVAALFASCFSWTATYPHVATH</sequence>
<organism evidence="1 2">
    <name type="scientific">Araneus ventricosus</name>
    <name type="common">Orbweaver spider</name>
    <name type="synonym">Epeira ventricosa</name>
    <dbReference type="NCBI Taxonomy" id="182803"/>
    <lineage>
        <taxon>Eukaryota</taxon>
        <taxon>Metazoa</taxon>
        <taxon>Ecdysozoa</taxon>
        <taxon>Arthropoda</taxon>
        <taxon>Chelicerata</taxon>
        <taxon>Arachnida</taxon>
        <taxon>Araneae</taxon>
        <taxon>Araneomorphae</taxon>
        <taxon>Entelegynae</taxon>
        <taxon>Araneoidea</taxon>
        <taxon>Araneidae</taxon>
        <taxon>Araneus</taxon>
    </lineage>
</organism>
<reference evidence="1 2" key="1">
    <citation type="journal article" date="2019" name="Sci. Rep.">
        <title>Orb-weaving spider Araneus ventricosus genome elucidates the spidroin gene catalogue.</title>
        <authorList>
            <person name="Kono N."/>
            <person name="Nakamura H."/>
            <person name="Ohtoshi R."/>
            <person name="Moran D.A.P."/>
            <person name="Shinohara A."/>
            <person name="Yoshida Y."/>
            <person name="Fujiwara M."/>
            <person name="Mori M."/>
            <person name="Tomita M."/>
            <person name="Arakawa K."/>
        </authorList>
    </citation>
    <scope>NUCLEOTIDE SEQUENCE [LARGE SCALE GENOMIC DNA]</scope>
</reference>
<name>A0A4Y2FY02_ARAVE</name>
<evidence type="ECO:0000313" key="1">
    <source>
        <dbReference type="EMBL" id="GBM45305.1"/>
    </source>
</evidence>